<dbReference type="Pfam" id="PF01381">
    <property type="entry name" value="HTH_3"/>
    <property type="match status" value="1"/>
</dbReference>
<dbReference type="SUPFAM" id="SSF47413">
    <property type="entry name" value="lambda repressor-like DNA-binding domains"/>
    <property type="match status" value="1"/>
</dbReference>
<protein>
    <recommendedName>
        <fullName evidence="1">HTH cro/C1-type domain-containing protein</fullName>
    </recommendedName>
</protein>
<dbReference type="Gene3D" id="1.10.260.40">
    <property type="entry name" value="lambda repressor-like DNA-binding domains"/>
    <property type="match status" value="1"/>
</dbReference>
<proteinExistence type="predicted"/>
<organism evidence="2">
    <name type="scientific">marine sediment metagenome</name>
    <dbReference type="NCBI Taxonomy" id="412755"/>
    <lineage>
        <taxon>unclassified sequences</taxon>
        <taxon>metagenomes</taxon>
        <taxon>ecological metagenomes</taxon>
    </lineage>
</organism>
<accession>A0A0F9Q0Y7</accession>
<sequence>MTLGEIIRETRAEELDLTVHQLAEMAEMNASTLSKIEREVTKDPGVFVVAKIARALDVTVDYLLRGEL</sequence>
<dbReference type="AlphaFoldDB" id="A0A0F9Q0Y7"/>
<dbReference type="InterPro" id="IPR010982">
    <property type="entry name" value="Lambda_DNA-bd_dom_sf"/>
</dbReference>
<feature type="domain" description="HTH cro/C1-type" evidence="1">
    <location>
        <begin position="7"/>
        <end position="63"/>
    </location>
</feature>
<gene>
    <name evidence="2" type="ORF">LCGC14_0831710</name>
</gene>
<reference evidence="2" key="1">
    <citation type="journal article" date="2015" name="Nature">
        <title>Complex archaea that bridge the gap between prokaryotes and eukaryotes.</title>
        <authorList>
            <person name="Spang A."/>
            <person name="Saw J.H."/>
            <person name="Jorgensen S.L."/>
            <person name="Zaremba-Niedzwiedzka K."/>
            <person name="Martijn J."/>
            <person name="Lind A.E."/>
            <person name="van Eijk R."/>
            <person name="Schleper C."/>
            <person name="Guy L."/>
            <person name="Ettema T.J."/>
        </authorList>
    </citation>
    <scope>NUCLEOTIDE SEQUENCE</scope>
</reference>
<dbReference type="GO" id="GO:0003677">
    <property type="term" value="F:DNA binding"/>
    <property type="evidence" value="ECO:0007669"/>
    <property type="project" value="InterPro"/>
</dbReference>
<dbReference type="PROSITE" id="PS50943">
    <property type="entry name" value="HTH_CROC1"/>
    <property type="match status" value="1"/>
</dbReference>
<dbReference type="EMBL" id="LAZR01002389">
    <property type="protein sequence ID" value="KKN30662.1"/>
    <property type="molecule type" value="Genomic_DNA"/>
</dbReference>
<evidence type="ECO:0000313" key="2">
    <source>
        <dbReference type="EMBL" id="KKN30662.1"/>
    </source>
</evidence>
<dbReference type="InterPro" id="IPR001387">
    <property type="entry name" value="Cro/C1-type_HTH"/>
</dbReference>
<dbReference type="SMART" id="SM00530">
    <property type="entry name" value="HTH_XRE"/>
    <property type="match status" value="1"/>
</dbReference>
<evidence type="ECO:0000259" key="1">
    <source>
        <dbReference type="PROSITE" id="PS50943"/>
    </source>
</evidence>
<dbReference type="CDD" id="cd00093">
    <property type="entry name" value="HTH_XRE"/>
    <property type="match status" value="1"/>
</dbReference>
<name>A0A0F9Q0Y7_9ZZZZ</name>
<comment type="caution">
    <text evidence="2">The sequence shown here is derived from an EMBL/GenBank/DDBJ whole genome shotgun (WGS) entry which is preliminary data.</text>
</comment>